<protein>
    <recommendedName>
        <fullName evidence="1">YqbQ/XkdQ domain-containing protein</fullName>
    </recommendedName>
</protein>
<keyword evidence="3" id="KW-1185">Reference proteome</keyword>
<dbReference type="Pfam" id="PF24032">
    <property type="entry name" value="YQBQ"/>
    <property type="match status" value="1"/>
</dbReference>
<dbReference type="EMBL" id="JBHUMJ010000008">
    <property type="protein sequence ID" value="MFD2702793.1"/>
    <property type="molecule type" value="Genomic_DNA"/>
</dbReference>
<evidence type="ECO:0000259" key="1">
    <source>
        <dbReference type="Pfam" id="PF24032"/>
    </source>
</evidence>
<dbReference type="RefSeq" id="WP_379264189.1">
    <property type="nucleotide sequence ID" value="NZ_JBHUMJ010000008.1"/>
</dbReference>
<gene>
    <name evidence="2" type="ORF">ACFSVM_20340</name>
</gene>
<dbReference type="Proteomes" id="UP001597540">
    <property type="component" value="Unassembled WGS sequence"/>
</dbReference>
<evidence type="ECO:0000313" key="3">
    <source>
        <dbReference type="Proteomes" id="UP001597540"/>
    </source>
</evidence>
<organism evidence="2 3">
    <name type="scientific">Paenibacillus shunpengii</name>
    <dbReference type="NCBI Taxonomy" id="2054424"/>
    <lineage>
        <taxon>Bacteria</taxon>
        <taxon>Bacillati</taxon>
        <taxon>Bacillota</taxon>
        <taxon>Bacilli</taxon>
        <taxon>Bacillales</taxon>
        <taxon>Paenibacillaceae</taxon>
        <taxon>Paenibacillus</taxon>
    </lineage>
</organism>
<reference evidence="3" key="1">
    <citation type="journal article" date="2019" name="Int. J. Syst. Evol. Microbiol.">
        <title>The Global Catalogue of Microorganisms (GCM) 10K type strain sequencing project: providing services to taxonomists for standard genome sequencing and annotation.</title>
        <authorList>
            <consortium name="The Broad Institute Genomics Platform"/>
            <consortium name="The Broad Institute Genome Sequencing Center for Infectious Disease"/>
            <person name="Wu L."/>
            <person name="Ma J."/>
        </authorList>
    </citation>
    <scope>NUCLEOTIDE SEQUENCE [LARGE SCALE GENOMIC DNA]</scope>
    <source>
        <strain evidence="3">KCTC 33849</strain>
    </source>
</reference>
<proteinExistence type="predicted"/>
<feature type="domain" description="YqbQ/XkdQ" evidence="1">
    <location>
        <begin position="21"/>
        <end position="315"/>
    </location>
</feature>
<evidence type="ECO:0000313" key="2">
    <source>
        <dbReference type="EMBL" id="MFD2702793.1"/>
    </source>
</evidence>
<accession>A0ABW5STY0</accession>
<comment type="caution">
    <text evidence="2">The sequence shown here is derived from an EMBL/GenBank/DDBJ whole genome shotgun (WGS) entry which is preliminary data.</text>
</comment>
<name>A0ABW5STY0_9BACL</name>
<dbReference type="SUPFAM" id="SSF69279">
    <property type="entry name" value="Phage tail proteins"/>
    <property type="match status" value="1"/>
</dbReference>
<dbReference type="InterPro" id="IPR056937">
    <property type="entry name" value="YqbQ/XkdQ"/>
</dbReference>
<sequence>MATEYNIEYGGRYIDPIVQSVKWSGDIPLPYRTLIVTLSNTINGKMQAVTFELGKEIRFHVNGAEVFRGVIFSTTIDHSGRMSITAYDENVYLTKNSDTRKFTKMTATAIAKQLCQAFDISAGTFAASGYVIPKLILRDMTLWDMLVTAFTETRKQNGKRLYVYSRKGKLYMAERKDIIVRWILENGVNITGASRTQSIEETRTVVKVTGGDKDKPLSATVKNDSAVKLYGTMQHTETADSDSNQSQINQLAAQKLKELSKPNEEATVTALGLIEVVTGSSVYVLEDMTKLIGGFYVTADTHTFENGTHLMDVTISKTDDLPQLDYVEVTED</sequence>